<protein>
    <recommendedName>
        <fullName evidence="4">SGNH hydrolase-type esterase domain-containing protein</fullName>
    </recommendedName>
</protein>
<dbReference type="GO" id="GO:0006644">
    <property type="term" value="P:phospholipid metabolic process"/>
    <property type="evidence" value="ECO:0007669"/>
    <property type="project" value="TreeGrafter"/>
</dbReference>
<feature type="region of interest" description="Disordered" evidence="1">
    <location>
        <begin position="1"/>
        <end position="32"/>
    </location>
</feature>
<dbReference type="SUPFAM" id="SSF52266">
    <property type="entry name" value="SGNH hydrolase"/>
    <property type="match status" value="1"/>
</dbReference>
<feature type="compositionally biased region" description="Basic and acidic residues" evidence="1">
    <location>
        <begin position="17"/>
        <end position="32"/>
    </location>
</feature>
<organism evidence="2 3">
    <name type="scientific">Kwoniella heveanensis BCC8398</name>
    <dbReference type="NCBI Taxonomy" id="1296120"/>
    <lineage>
        <taxon>Eukaryota</taxon>
        <taxon>Fungi</taxon>
        <taxon>Dikarya</taxon>
        <taxon>Basidiomycota</taxon>
        <taxon>Agaricomycotina</taxon>
        <taxon>Tremellomycetes</taxon>
        <taxon>Tremellales</taxon>
        <taxon>Cryptococcaceae</taxon>
        <taxon>Kwoniella</taxon>
    </lineage>
</organism>
<proteinExistence type="predicted"/>
<dbReference type="Gene3D" id="3.40.50.1110">
    <property type="entry name" value="SGNH hydrolase"/>
    <property type="match status" value="1"/>
</dbReference>
<dbReference type="InterPro" id="IPR038885">
    <property type="entry name" value="PLB1"/>
</dbReference>
<evidence type="ECO:0000256" key="1">
    <source>
        <dbReference type="SAM" id="MobiDB-lite"/>
    </source>
</evidence>
<reference evidence="3" key="2">
    <citation type="submission" date="2013-12" db="EMBL/GenBank/DDBJ databases">
        <title>Evolution of pathogenesis and genome organization in the Tremellales.</title>
        <authorList>
            <person name="Cuomo C."/>
            <person name="Litvintseva A."/>
            <person name="Heitman J."/>
            <person name="Chen Y."/>
            <person name="Sun S."/>
            <person name="Springer D."/>
            <person name="Dromer F."/>
            <person name="Young S."/>
            <person name="Zeng Q."/>
            <person name="Chapman S."/>
            <person name="Gujja S."/>
            <person name="Saif S."/>
            <person name="Birren B."/>
        </authorList>
    </citation>
    <scope>NUCLEOTIDE SEQUENCE [LARGE SCALE GENOMIC DNA]</scope>
    <source>
        <strain evidence="3">BCC8398</strain>
    </source>
</reference>
<dbReference type="Pfam" id="PF00657">
    <property type="entry name" value="Lipase_GDSL"/>
    <property type="match status" value="1"/>
</dbReference>
<dbReference type="GO" id="GO:0004620">
    <property type="term" value="F:phospholipase activity"/>
    <property type="evidence" value="ECO:0007669"/>
    <property type="project" value="InterPro"/>
</dbReference>
<keyword evidence="3" id="KW-1185">Reference proteome</keyword>
<dbReference type="EMBL" id="KV700123">
    <property type="protein sequence ID" value="OCF34852.1"/>
    <property type="molecule type" value="Genomic_DNA"/>
</dbReference>
<dbReference type="AlphaFoldDB" id="A0A1B9GV26"/>
<reference evidence="2 3" key="1">
    <citation type="submission" date="2013-07" db="EMBL/GenBank/DDBJ databases">
        <title>The Genome Sequence of Cryptococcus heveanensis BCC8398.</title>
        <authorList>
            <consortium name="The Broad Institute Genome Sequencing Platform"/>
            <person name="Cuomo C."/>
            <person name="Litvintseva A."/>
            <person name="Chen Y."/>
            <person name="Heitman J."/>
            <person name="Sun S."/>
            <person name="Springer D."/>
            <person name="Dromer F."/>
            <person name="Young S.K."/>
            <person name="Zeng Q."/>
            <person name="Gargeya S."/>
            <person name="Fitzgerald M."/>
            <person name="Abouelleil A."/>
            <person name="Alvarado L."/>
            <person name="Berlin A.M."/>
            <person name="Chapman S.B."/>
            <person name="Dewar J."/>
            <person name="Goldberg J."/>
            <person name="Griggs A."/>
            <person name="Gujja S."/>
            <person name="Hansen M."/>
            <person name="Howarth C."/>
            <person name="Imamovic A."/>
            <person name="Larimer J."/>
            <person name="McCowan C."/>
            <person name="Murphy C."/>
            <person name="Pearson M."/>
            <person name="Priest M."/>
            <person name="Roberts A."/>
            <person name="Saif S."/>
            <person name="Shea T."/>
            <person name="Sykes S."/>
            <person name="Wortman J."/>
            <person name="Nusbaum C."/>
            <person name="Birren B."/>
        </authorList>
    </citation>
    <scope>NUCLEOTIDE SEQUENCE [LARGE SCALE GENOMIC DNA]</scope>
    <source>
        <strain evidence="2 3">BCC8398</strain>
    </source>
</reference>
<dbReference type="Proteomes" id="UP000092666">
    <property type="component" value="Unassembled WGS sequence"/>
</dbReference>
<dbReference type="InterPro" id="IPR036514">
    <property type="entry name" value="SGNH_hydro_sf"/>
</dbReference>
<dbReference type="InterPro" id="IPR001087">
    <property type="entry name" value="GDSL"/>
</dbReference>
<dbReference type="PANTHER" id="PTHR21325">
    <property type="entry name" value="PHOSPHOLIPASE B, PLB1"/>
    <property type="match status" value="1"/>
</dbReference>
<accession>A0A1B9GV26</accession>
<gene>
    <name evidence="2" type="ORF">I316_03397</name>
</gene>
<name>A0A1B9GV26_9TREE</name>
<sequence length="387" mass="42613">MALGDSITAGLLARGGPDGEKSRSRPDPQDSINTEEREYQQHVFNSNLASASDRFPWRTRLGIPEIAEWRGVSYPIGLDDDAITFSTILQHYTDRANETLVGGSRGRHPPLACLGMGIGVGCLPHPEEDGLNAAISGSVSEGLMSQVTDYLIPNIKAMNIKDEDWKYVNLGIGANDICAFCLTPNTTAFHLTGSPKQYARNIKNAVNELRAHVPNIIVNIIGLFRVSAIYKLTLKDPYCQTPGLPFPHLALECSCALLPGPAGDLTRRKMDELGQAYDEAVHEIIREWEEEDDDTFGVTWQPGTAVDLENYPITALSPIDCFHPSEAAHQRVGAGFWNRLIMDLEDKYTPIPWDEDGNEDGLGGPLIRCLEEGDRIQVKSITRSRST</sequence>
<evidence type="ECO:0008006" key="4">
    <source>
        <dbReference type="Google" id="ProtNLM"/>
    </source>
</evidence>
<evidence type="ECO:0000313" key="2">
    <source>
        <dbReference type="EMBL" id="OCF34852.1"/>
    </source>
</evidence>
<dbReference type="OrthoDB" id="10265800at2759"/>
<dbReference type="PANTHER" id="PTHR21325:SF31">
    <property type="entry name" value="GH22081P-RELATED"/>
    <property type="match status" value="1"/>
</dbReference>
<dbReference type="STRING" id="1296120.A0A1B9GV26"/>
<evidence type="ECO:0000313" key="3">
    <source>
        <dbReference type="Proteomes" id="UP000092666"/>
    </source>
</evidence>